<reference evidence="2 3" key="1">
    <citation type="submission" date="2017-08" db="EMBL/GenBank/DDBJ databases">
        <title>Complete genome sequence of Mucilaginibacter sp. strain BJC16-A31.</title>
        <authorList>
            <consortium name="Henan University of Science and Technology"/>
            <person name="You X."/>
        </authorList>
    </citation>
    <scope>NUCLEOTIDE SEQUENCE [LARGE SCALE GENOMIC DNA]</scope>
    <source>
        <strain evidence="2 3">BJC16-A31</strain>
    </source>
</reference>
<organism evidence="2 3">
    <name type="scientific">Mucilaginibacter xinganensis</name>
    <dbReference type="NCBI Taxonomy" id="1234841"/>
    <lineage>
        <taxon>Bacteria</taxon>
        <taxon>Pseudomonadati</taxon>
        <taxon>Bacteroidota</taxon>
        <taxon>Sphingobacteriia</taxon>
        <taxon>Sphingobacteriales</taxon>
        <taxon>Sphingobacteriaceae</taxon>
        <taxon>Mucilaginibacter</taxon>
    </lineage>
</organism>
<dbReference type="RefSeq" id="WP_094570633.1">
    <property type="nucleotide sequence ID" value="NZ_CP022743.1"/>
</dbReference>
<name>A0A223NWL5_9SPHI</name>
<dbReference type="PANTHER" id="PTHR40279">
    <property type="entry name" value="PQQC-LIKE PROTEIN"/>
    <property type="match status" value="1"/>
</dbReference>
<gene>
    <name evidence="2" type="ORF">MuYL_2374</name>
</gene>
<dbReference type="PANTHER" id="PTHR40279:SF3">
    <property type="entry name" value="4-AMINOBENZOATE SYNTHASE"/>
    <property type="match status" value="1"/>
</dbReference>
<dbReference type="InterPro" id="IPR039068">
    <property type="entry name" value="PqqC-like"/>
</dbReference>
<dbReference type="EMBL" id="CP022743">
    <property type="protein sequence ID" value="ASU34263.1"/>
    <property type="molecule type" value="Genomic_DNA"/>
</dbReference>
<dbReference type="Proteomes" id="UP000215002">
    <property type="component" value="Chromosome"/>
</dbReference>
<accession>A0A223NWL5</accession>
<dbReference type="AlphaFoldDB" id="A0A223NWL5"/>
<dbReference type="Pfam" id="PF14518">
    <property type="entry name" value="Haem_oxygenas_2"/>
    <property type="match status" value="1"/>
</dbReference>
<evidence type="ECO:0000313" key="2">
    <source>
        <dbReference type="EMBL" id="ASU34263.1"/>
    </source>
</evidence>
<protein>
    <recommendedName>
        <fullName evidence="4">Iron-containing redox enzyme family protein</fullName>
    </recommendedName>
</protein>
<proteinExistence type="predicted"/>
<evidence type="ECO:0000256" key="1">
    <source>
        <dbReference type="ARBA" id="ARBA00023002"/>
    </source>
</evidence>
<keyword evidence="3" id="KW-1185">Reference proteome</keyword>
<dbReference type="KEGG" id="muc:MuYL_2374"/>
<keyword evidence="1" id="KW-0560">Oxidoreductase</keyword>
<dbReference type="GO" id="GO:0016491">
    <property type="term" value="F:oxidoreductase activity"/>
    <property type="evidence" value="ECO:0007669"/>
    <property type="project" value="UniProtKB-KW"/>
</dbReference>
<dbReference type="InterPro" id="IPR016084">
    <property type="entry name" value="Haem_Oase-like_multi-hlx"/>
</dbReference>
<dbReference type="OrthoDB" id="793940at2"/>
<sequence length="235" mass="27764">METLQITPAEDFLAETKAMIDATPVSSHQFLSAFLEMDLSREQLKRFAVQWYKTARDHKMAFPAIVLNTPIDDIRFELIEILDDEYGKGNREKIHAKLLYRFVKVFYETDQEVELVPKLPAVGRFGKDVMEIWKNGEPVYAFGLHFALEYLAQDLHAHFSDALQKYDYLDENVREYFLYHKIAEQQHADFSEYGFIYYSAENMENRERLVQGIQKGVQLLTDLWDDFYKHIIELN</sequence>
<dbReference type="Gene3D" id="1.20.910.10">
    <property type="entry name" value="Heme oxygenase-like"/>
    <property type="match status" value="1"/>
</dbReference>
<dbReference type="SUPFAM" id="SSF48613">
    <property type="entry name" value="Heme oxygenase-like"/>
    <property type="match status" value="1"/>
</dbReference>
<evidence type="ECO:0008006" key="4">
    <source>
        <dbReference type="Google" id="ProtNLM"/>
    </source>
</evidence>
<evidence type="ECO:0000313" key="3">
    <source>
        <dbReference type="Proteomes" id="UP000215002"/>
    </source>
</evidence>